<evidence type="ECO:0000313" key="4">
    <source>
        <dbReference type="Proteomes" id="UP000034563"/>
    </source>
</evidence>
<accession>A0A0G1DWN4</accession>
<sequence length="619" mass="62489">MSKKYFLVLGLFLAAGFLFLNIYSAKAETWTWTGGGDKQTWTDAGNWGLSANAGANQYPGATSTPDVVIIANTQGLMVYATTTLNYGVNTLRLGAANIGWTLVVGNANFGASSTVSIIGTSTLKLATSTQGAGTLNLAQTDEGAPLMLPATATFTPATGTVAYIGGGTAAITVATTTFYNLQLTPTSTAAIRTYTFGSGNTVAQSATTTVSNVFTISTAAKADFNGITDLLLSGSGTVFSKANGDFIQASKVVYSSTSATNIATGTYANLEITGAATKTLLGNTTATSTITVPSGATLAISTFTFTATGATWTNSGTVTEGTGGKIVLAGTGVLSNSAGGSAVTNFGSFDSYPVVHVQITDTSLNLVAATAETKTATVTGTSGITDSETVTLTETTVSSGIFRGSLTVSLSGSDVADKLDYQGNGTVSYTWTDSQDSDDTETAAATFTGTSPGGGGGSGGAVTVVVATPAVPATPATPAAPTLDSVSIKIVSVVAKVAALTKDSPAADIAAVQAEIAAILNDIQALQAAQPTPQGVALGFNFVRPLALGLRHADVSKLQEALKADSSIYPEGLVTGYFGPATLRAVQKFQEKYGITSSGQPGYGNVGPNTRAKLNELYK</sequence>
<dbReference type="AlphaFoldDB" id="A0A0G1DWN4"/>
<protein>
    <recommendedName>
        <fullName evidence="2">Peptidoglycan binding-like domain-containing protein</fullName>
    </recommendedName>
</protein>
<evidence type="ECO:0000256" key="1">
    <source>
        <dbReference type="SAM" id="MobiDB-lite"/>
    </source>
</evidence>
<dbReference type="InterPro" id="IPR036366">
    <property type="entry name" value="PGBDSf"/>
</dbReference>
<feature type="domain" description="Peptidoglycan binding-like" evidence="2">
    <location>
        <begin position="551"/>
        <end position="613"/>
    </location>
</feature>
<comment type="caution">
    <text evidence="3">The sequence shown here is derived from an EMBL/GenBank/DDBJ whole genome shotgun (WGS) entry which is preliminary data.</text>
</comment>
<dbReference type="Gene3D" id="1.10.101.10">
    <property type="entry name" value="PGBD-like superfamily/PGBD"/>
    <property type="match status" value="1"/>
</dbReference>
<name>A0A0G1DWN4_9BACT</name>
<reference evidence="3 4" key="1">
    <citation type="journal article" date="2015" name="Nature">
        <title>rRNA introns, odd ribosomes, and small enigmatic genomes across a large radiation of phyla.</title>
        <authorList>
            <person name="Brown C.T."/>
            <person name="Hug L.A."/>
            <person name="Thomas B.C."/>
            <person name="Sharon I."/>
            <person name="Castelle C.J."/>
            <person name="Singh A."/>
            <person name="Wilkins M.J."/>
            <person name="Williams K.H."/>
            <person name="Banfield J.F."/>
        </authorList>
    </citation>
    <scope>NUCLEOTIDE SEQUENCE [LARGE SCALE GENOMIC DNA]</scope>
</reference>
<evidence type="ECO:0000313" key="3">
    <source>
        <dbReference type="EMBL" id="KKS75181.1"/>
    </source>
</evidence>
<proteinExistence type="predicted"/>
<dbReference type="InterPro" id="IPR002477">
    <property type="entry name" value="Peptidoglycan-bd-like"/>
</dbReference>
<dbReference type="SUPFAM" id="SSF47090">
    <property type="entry name" value="PGBD-like"/>
    <property type="match status" value="1"/>
</dbReference>
<dbReference type="Proteomes" id="UP000034563">
    <property type="component" value="Unassembled WGS sequence"/>
</dbReference>
<dbReference type="InterPro" id="IPR036365">
    <property type="entry name" value="PGBD-like_sf"/>
</dbReference>
<organism evidence="3 4">
    <name type="scientific">Candidatus Azambacteria bacterium GW2011_GWA2_42_9</name>
    <dbReference type="NCBI Taxonomy" id="1618613"/>
    <lineage>
        <taxon>Bacteria</taxon>
        <taxon>Candidatus Azamiibacteriota</taxon>
    </lineage>
</organism>
<evidence type="ECO:0000259" key="2">
    <source>
        <dbReference type="Pfam" id="PF01471"/>
    </source>
</evidence>
<feature type="region of interest" description="Disordered" evidence="1">
    <location>
        <begin position="430"/>
        <end position="458"/>
    </location>
</feature>
<gene>
    <name evidence="3" type="ORF">UV48_C0017G0023</name>
</gene>
<dbReference type="EMBL" id="LCEQ01000017">
    <property type="protein sequence ID" value="KKS75181.1"/>
    <property type="molecule type" value="Genomic_DNA"/>
</dbReference>
<dbReference type="Pfam" id="PF01471">
    <property type="entry name" value="PG_binding_1"/>
    <property type="match status" value="1"/>
</dbReference>